<evidence type="ECO:0000313" key="2">
    <source>
        <dbReference type="EMBL" id="SDE64840.1"/>
    </source>
</evidence>
<feature type="transmembrane region" description="Helical" evidence="1">
    <location>
        <begin position="12"/>
        <end position="30"/>
    </location>
</feature>
<organism evidence="2 3">
    <name type="scientific">Ulvibacter litoralis</name>
    <dbReference type="NCBI Taxonomy" id="227084"/>
    <lineage>
        <taxon>Bacteria</taxon>
        <taxon>Pseudomonadati</taxon>
        <taxon>Bacteroidota</taxon>
        <taxon>Flavobacteriia</taxon>
        <taxon>Flavobacteriales</taxon>
        <taxon>Flavobacteriaceae</taxon>
        <taxon>Ulvibacter</taxon>
    </lineage>
</organism>
<evidence type="ECO:0000313" key="3">
    <source>
        <dbReference type="Proteomes" id="UP000199321"/>
    </source>
</evidence>
<dbReference type="RefSeq" id="WP_093142044.1">
    <property type="nucleotide sequence ID" value="NZ_BMWO01000002.1"/>
</dbReference>
<dbReference type="PANTHER" id="PTHR37804:SF1">
    <property type="entry name" value="CDAA REGULATORY PROTEIN CDAR"/>
    <property type="match status" value="1"/>
</dbReference>
<dbReference type="AlphaFoldDB" id="A0A1G7EMA5"/>
<dbReference type="STRING" id="227084.SAMN05421855_10248"/>
<name>A0A1G7EMA5_9FLAO</name>
<keyword evidence="1" id="KW-1133">Transmembrane helix</keyword>
<dbReference type="InterPro" id="IPR053154">
    <property type="entry name" value="c-di-AMP_regulator"/>
</dbReference>
<proteinExistence type="predicted"/>
<dbReference type="Gene3D" id="2.170.120.40">
    <property type="entry name" value="YbbR-like domain"/>
    <property type="match status" value="1"/>
</dbReference>
<dbReference type="PANTHER" id="PTHR37804">
    <property type="entry name" value="CDAA REGULATORY PROTEIN CDAR"/>
    <property type="match status" value="1"/>
</dbReference>
<dbReference type="Gene3D" id="2.170.120.30">
    <property type="match status" value="1"/>
</dbReference>
<keyword evidence="1" id="KW-0812">Transmembrane</keyword>
<evidence type="ECO:0000256" key="1">
    <source>
        <dbReference type="SAM" id="Phobius"/>
    </source>
</evidence>
<protein>
    <recommendedName>
        <fullName evidence="4">YbbR-like protein</fullName>
    </recommendedName>
</protein>
<dbReference type="Proteomes" id="UP000199321">
    <property type="component" value="Unassembled WGS sequence"/>
</dbReference>
<gene>
    <name evidence="2" type="ORF">SAMN05421855_10248</name>
</gene>
<sequence>MFQELKKLFKNTKLKGFLFFLALATVFWILTKFSRQYTATTTAGIEYVNIPEATLISESNLKEISFDLTANGFEFLFFNLKSPTVQVDISKYYTSEETQVIIPKAELIKLISKYLNANIAVRNPSVEALTVKLDAIVSKKVPVIAKTDFSYKDGFKLLDSVVISPDSIVVSGPSKELENVHVVTTKMVSEKNIDKSVVYSVAIENEQSKLVMQPKEVSLSLKIAEFSQKEMVLPITVVNVPEETVIKLIPNVISVSFDVSVEDFRVITENDFELVCDYSERNTEENFMIPRITKSPKGVTNIEYETKKIDFLIFK</sequence>
<evidence type="ECO:0008006" key="4">
    <source>
        <dbReference type="Google" id="ProtNLM"/>
    </source>
</evidence>
<keyword evidence="1" id="KW-0472">Membrane</keyword>
<dbReference type="EMBL" id="FNBA01000002">
    <property type="protein sequence ID" value="SDE64840.1"/>
    <property type="molecule type" value="Genomic_DNA"/>
</dbReference>
<accession>A0A1G7EMA5</accession>
<dbReference type="OrthoDB" id="1150187at2"/>
<keyword evidence="3" id="KW-1185">Reference proteome</keyword>
<reference evidence="2 3" key="1">
    <citation type="submission" date="2016-10" db="EMBL/GenBank/DDBJ databases">
        <authorList>
            <person name="de Groot N.N."/>
        </authorList>
    </citation>
    <scope>NUCLEOTIDE SEQUENCE [LARGE SCALE GENOMIC DNA]</scope>
    <source>
        <strain evidence="2 3">DSM 16195</strain>
    </source>
</reference>